<dbReference type="GO" id="GO:0004497">
    <property type="term" value="F:monooxygenase activity"/>
    <property type="evidence" value="ECO:0007669"/>
    <property type="project" value="UniProtKB-KW"/>
</dbReference>
<reference evidence="3" key="1">
    <citation type="journal article" date="2019" name="Int. J. Syst. Evol. Microbiol.">
        <title>The Global Catalogue of Microorganisms (GCM) 10K type strain sequencing project: providing services to taxonomists for standard genome sequencing and annotation.</title>
        <authorList>
            <consortium name="The Broad Institute Genomics Platform"/>
            <consortium name="The Broad Institute Genome Sequencing Center for Infectious Disease"/>
            <person name="Wu L."/>
            <person name="Ma J."/>
        </authorList>
    </citation>
    <scope>NUCLEOTIDE SEQUENCE [LARGE SCALE GENOMIC DNA]</scope>
    <source>
        <strain evidence="3">JCM 17190</strain>
    </source>
</reference>
<dbReference type="InterPro" id="IPR011008">
    <property type="entry name" value="Dimeric_a/b-barrel"/>
</dbReference>
<keyword evidence="2" id="KW-0503">Monooxygenase</keyword>
<keyword evidence="3" id="KW-1185">Reference proteome</keyword>
<sequence length="99" mass="11211">MNELIAKTGRVSLTGQFKCPPAEVPFIRKALERHIVLTRQEPGCLHFDVSEDAETVGLFHVTELFVDGAAFEHHGTRTRESQWWKASGHLPRAFTVKQL</sequence>
<dbReference type="EMBL" id="BAABDF010000007">
    <property type="protein sequence ID" value="GAA3877240.1"/>
    <property type="molecule type" value="Genomic_DNA"/>
</dbReference>
<dbReference type="SUPFAM" id="SSF54909">
    <property type="entry name" value="Dimeric alpha+beta barrel"/>
    <property type="match status" value="1"/>
</dbReference>
<protein>
    <submittedName>
        <fullName evidence="2">Antibiotic biosynthesis monooxygenase</fullName>
    </submittedName>
</protein>
<keyword evidence="2" id="KW-0560">Oxidoreductase</keyword>
<evidence type="ECO:0000313" key="2">
    <source>
        <dbReference type="EMBL" id="GAA3877240.1"/>
    </source>
</evidence>
<dbReference type="Pfam" id="PF03992">
    <property type="entry name" value="ABM"/>
    <property type="match status" value="1"/>
</dbReference>
<dbReference type="Gene3D" id="3.30.70.100">
    <property type="match status" value="1"/>
</dbReference>
<feature type="domain" description="ABM" evidence="1">
    <location>
        <begin position="15"/>
        <end position="75"/>
    </location>
</feature>
<dbReference type="InterPro" id="IPR007138">
    <property type="entry name" value="ABM_dom"/>
</dbReference>
<dbReference type="Proteomes" id="UP001399917">
    <property type="component" value="Unassembled WGS sequence"/>
</dbReference>
<name>A0ABP7KGU4_9RHOB</name>
<gene>
    <name evidence="2" type="ORF">GCM10022404_28720</name>
</gene>
<proteinExistence type="predicted"/>
<accession>A0ABP7KGU4</accession>
<organism evidence="2 3">
    <name type="scientific">Celeribacter arenosi</name>
    <dbReference type="NCBI Taxonomy" id="792649"/>
    <lineage>
        <taxon>Bacteria</taxon>
        <taxon>Pseudomonadati</taxon>
        <taxon>Pseudomonadota</taxon>
        <taxon>Alphaproteobacteria</taxon>
        <taxon>Rhodobacterales</taxon>
        <taxon>Roseobacteraceae</taxon>
        <taxon>Celeribacter</taxon>
    </lineage>
</organism>
<comment type="caution">
    <text evidence="2">The sequence shown here is derived from an EMBL/GenBank/DDBJ whole genome shotgun (WGS) entry which is preliminary data.</text>
</comment>
<evidence type="ECO:0000259" key="1">
    <source>
        <dbReference type="Pfam" id="PF03992"/>
    </source>
</evidence>
<evidence type="ECO:0000313" key="3">
    <source>
        <dbReference type="Proteomes" id="UP001399917"/>
    </source>
</evidence>
<dbReference type="RefSeq" id="WP_344848250.1">
    <property type="nucleotide sequence ID" value="NZ_BAABDF010000007.1"/>
</dbReference>